<accession>A0A8J3GRA5</accession>
<keyword evidence="2" id="KW-0520">NAD</keyword>
<dbReference type="GO" id="GO:0051287">
    <property type="term" value="F:NAD binding"/>
    <property type="evidence" value="ECO:0007669"/>
    <property type="project" value="InterPro"/>
</dbReference>
<dbReference type="InterPro" id="IPR006140">
    <property type="entry name" value="D-isomer_DH_NAD-bd"/>
</dbReference>
<keyword evidence="1" id="KW-0560">Oxidoreductase</keyword>
<evidence type="ECO:0000256" key="1">
    <source>
        <dbReference type="ARBA" id="ARBA00023002"/>
    </source>
</evidence>
<reference evidence="4" key="2">
    <citation type="submission" date="2020-09" db="EMBL/GenBank/DDBJ databases">
        <authorList>
            <person name="Sun Q."/>
            <person name="Zhou Y."/>
        </authorList>
    </citation>
    <scope>NUCLEOTIDE SEQUENCE</scope>
    <source>
        <strain evidence="4">CGMCC 1.16548</strain>
    </source>
</reference>
<name>A0A8J3GRA5_9MICO</name>
<evidence type="ECO:0000313" key="4">
    <source>
        <dbReference type="EMBL" id="GHF17772.1"/>
    </source>
</evidence>
<dbReference type="PANTHER" id="PTHR43333:SF1">
    <property type="entry name" value="D-ISOMER SPECIFIC 2-HYDROXYACID DEHYDROGENASE NAD-BINDING DOMAIN-CONTAINING PROTEIN"/>
    <property type="match status" value="1"/>
</dbReference>
<evidence type="ECO:0000259" key="3">
    <source>
        <dbReference type="Pfam" id="PF02826"/>
    </source>
</evidence>
<dbReference type="AlphaFoldDB" id="A0A8J3GRA5"/>
<comment type="caution">
    <text evidence="4">The sequence shown here is derived from an EMBL/GenBank/DDBJ whole genome shotgun (WGS) entry which is preliminary data.</text>
</comment>
<dbReference type="SUPFAM" id="SSF51735">
    <property type="entry name" value="NAD(P)-binding Rossmann-fold domains"/>
    <property type="match status" value="1"/>
</dbReference>
<proteinExistence type="predicted"/>
<evidence type="ECO:0000313" key="5">
    <source>
        <dbReference type="Proteomes" id="UP000617531"/>
    </source>
</evidence>
<dbReference type="InterPro" id="IPR036291">
    <property type="entry name" value="NAD(P)-bd_dom_sf"/>
</dbReference>
<dbReference type="EMBL" id="BNAI01000003">
    <property type="protein sequence ID" value="GHF17772.1"/>
    <property type="molecule type" value="Genomic_DNA"/>
</dbReference>
<feature type="domain" description="D-isomer specific 2-hydroxyacid dehydrogenase NAD-binding" evidence="3">
    <location>
        <begin position="114"/>
        <end position="285"/>
    </location>
</feature>
<dbReference type="PANTHER" id="PTHR43333">
    <property type="entry name" value="2-HACID_DH_C DOMAIN-CONTAINING PROTEIN"/>
    <property type="match status" value="1"/>
</dbReference>
<dbReference type="Proteomes" id="UP000617531">
    <property type="component" value="Unassembled WGS sequence"/>
</dbReference>
<dbReference type="InterPro" id="IPR029753">
    <property type="entry name" value="D-isomer_DH_CS"/>
</dbReference>
<dbReference type="PROSITE" id="PS00671">
    <property type="entry name" value="D_2_HYDROXYACID_DH_3"/>
    <property type="match status" value="1"/>
</dbReference>
<evidence type="ECO:0000256" key="2">
    <source>
        <dbReference type="ARBA" id="ARBA00023027"/>
    </source>
</evidence>
<dbReference type="CDD" id="cd05300">
    <property type="entry name" value="2-Hacid_dh_1"/>
    <property type="match status" value="1"/>
</dbReference>
<protein>
    <submittedName>
        <fullName evidence="4">2-hydroxyacid dehydrogenase</fullName>
    </submittedName>
</protein>
<reference evidence="4" key="1">
    <citation type="journal article" date="2014" name="Int. J. Syst. Evol. Microbiol.">
        <title>Complete genome sequence of Corynebacterium casei LMG S-19264T (=DSM 44701T), isolated from a smear-ripened cheese.</title>
        <authorList>
            <consortium name="US DOE Joint Genome Institute (JGI-PGF)"/>
            <person name="Walter F."/>
            <person name="Albersmeier A."/>
            <person name="Kalinowski J."/>
            <person name="Ruckert C."/>
        </authorList>
    </citation>
    <scope>NUCLEOTIDE SEQUENCE</scope>
    <source>
        <strain evidence="4">CGMCC 1.16548</strain>
    </source>
</reference>
<keyword evidence="5" id="KW-1185">Reference proteome</keyword>
<sequence>MVEKGSQVSRPRAIVIVQQGRPEPPLDRLEPDAELTVVRTADEFRAALPGTEVLFLNDFRSNLLREVGPGQLRWIHTSSIGVDPVLTPEIVNSDIVVSNSRGVCERPIAEWVLGVLLMFAKDLRRTIELQQERTWLHRETEPILGRKALVVGPGPVGRETVLLLRAAGMEVKIVGRSARIDPELGPIAPIGDLDELLGESEDVILTLPLTEETRGLFNASRLGKMRSGSRLVNVGRGAVIVEHDLLAAIDSRHLRGAALDVFEQEPLPEEHPFWSRSSILVSPHASGDLVGWRGRVVDCFAENLRRWKANEPLRDVVDIRKLGVIGPAFASGT</sequence>
<dbReference type="GO" id="GO:0016616">
    <property type="term" value="F:oxidoreductase activity, acting on the CH-OH group of donors, NAD or NADP as acceptor"/>
    <property type="evidence" value="ECO:0007669"/>
    <property type="project" value="UniProtKB-ARBA"/>
</dbReference>
<dbReference type="Pfam" id="PF02826">
    <property type="entry name" value="2-Hacid_dh_C"/>
    <property type="match status" value="1"/>
</dbReference>
<gene>
    <name evidence="4" type="ORF">GCM10011600_18270</name>
</gene>
<dbReference type="Gene3D" id="3.40.50.720">
    <property type="entry name" value="NAD(P)-binding Rossmann-like Domain"/>
    <property type="match status" value="2"/>
</dbReference>
<dbReference type="SUPFAM" id="SSF52283">
    <property type="entry name" value="Formate/glycerate dehydrogenase catalytic domain-like"/>
    <property type="match status" value="1"/>
</dbReference>
<organism evidence="4 5">
    <name type="scientific">Pseudolysinimonas yzui</name>
    <dbReference type="NCBI Taxonomy" id="2708254"/>
    <lineage>
        <taxon>Bacteria</taxon>
        <taxon>Bacillati</taxon>
        <taxon>Actinomycetota</taxon>
        <taxon>Actinomycetes</taxon>
        <taxon>Micrococcales</taxon>
        <taxon>Microbacteriaceae</taxon>
        <taxon>Pseudolysinimonas</taxon>
    </lineage>
</organism>